<organism evidence="2 3">
    <name type="scientific">Nitrosococcus wardiae</name>
    <dbReference type="NCBI Taxonomy" id="1814290"/>
    <lineage>
        <taxon>Bacteria</taxon>
        <taxon>Pseudomonadati</taxon>
        <taxon>Pseudomonadota</taxon>
        <taxon>Gammaproteobacteria</taxon>
        <taxon>Chromatiales</taxon>
        <taxon>Chromatiaceae</taxon>
        <taxon>Nitrosococcus</taxon>
    </lineage>
</organism>
<name>A0A4P7BY94_9GAMM</name>
<evidence type="ECO:0000313" key="2">
    <source>
        <dbReference type="EMBL" id="QBQ53376.1"/>
    </source>
</evidence>
<keyword evidence="1" id="KW-0812">Transmembrane</keyword>
<keyword evidence="3" id="KW-1185">Reference proteome</keyword>
<accession>A0A4P7BY94</accession>
<evidence type="ECO:0000256" key="1">
    <source>
        <dbReference type="SAM" id="Phobius"/>
    </source>
</evidence>
<keyword evidence="1" id="KW-1133">Transmembrane helix</keyword>
<reference evidence="2 3" key="1">
    <citation type="submission" date="2019-03" db="EMBL/GenBank/DDBJ databases">
        <title>The genome sequence of Nitrosococcus wardiae strain D1FHST reveals the archetypal metabolic capacity of ammonia-oxidizing Gammaproteobacteria.</title>
        <authorList>
            <person name="Wang L."/>
            <person name="Lim C.K."/>
            <person name="Hanson T.E."/>
            <person name="Dang H."/>
            <person name="Klotz M.G."/>
        </authorList>
    </citation>
    <scope>NUCLEOTIDE SEQUENCE [LARGE SCALE GENOMIC DNA]</scope>
    <source>
        <strain evidence="2 3">D1FHS</strain>
    </source>
</reference>
<evidence type="ECO:0000313" key="3">
    <source>
        <dbReference type="Proteomes" id="UP000294325"/>
    </source>
</evidence>
<feature type="transmembrane region" description="Helical" evidence="1">
    <location>
        <begin position="12"/>
        <end position="31"/>
    </location>
</feature>
<gene>
    <name evidence="2" type="ORF">E3U44_01785</name>
</gene>
<dbReference type="RefSeq" id="WP_134356391.1">
    <property type="nucleotide sequence ID" value="NZ_CP038033.1"/>
</dbReference>
<dbReference type="KEGG" id="nwr:E3U44_01785"/>
<sequence length="62" mass="6813">MADRILPFVADYVLPALIMGFCAGMFFLGTLQAWELFLANGSLACLWEVPACLLKPNPPRAK</sequence>
<keyword evidence="1" id="KW-0472">Membrane</keyword>
<dbReference type="Proteomes" id="UP000294325">
    <property type="component" value="Chromosome"/>
</dbReference>
<dbReference type="EMBL" id="CP038033">
    <property type="protein sequence ID" value="QBQ53376.1"/>
    <property type="molecule type" value="Genomic_DNA"/>
</dbReference>
<proteinExistence type="predicted"/>
<dbReference type="AlphaFoldDB" id="A0A4P7BY94"/>
<protein>
    <submittedName>
        <fullName evidence="2">Uncharacterized protein</fullName>
    </submittedName>
</protein>